<evidence type="ECO:0000256" key="1">
    <source>
        <dbReference type="SAM" id="MobiDB-lite"/>
    </source>
</evidence>
<dbReference type="AlphaFoldDB" id="A0A9Q1JY77"/>
<feature type="compositionally biased region" description="Basic residues" evidence="1">
    <location>
        <begin position="222"/>
        <end position="231"/>
    </location>
</feature>
<reference evidence="3" key="1">
    <citation type="submission" date="2022-04" db="EMBL/GenBank/DDBJ databases">
        <title>Carnegiea gigantea Genome sequencing and assembly v2.</title>
        <authorList>
            <person name="Copetti D."/>
            <person name="Sanderson M.J."/>
            <person name="Burquez A."/>
            <person name="Wojciechowski M.F."/>
        </authorList>
    </citation>
    <scope>NUCLEOTIDE SEQUENCE</scope>
    <source>
        <strain evidence="3">SGP5-SGP5p</strain>
        <tissue evidence="3">Aerial part</tissue>
    </source>
</reference>
<dbReference type="InterPro" id="IPR056444">
    <property type="entry name" value="Zn_ribbon_GRF_2"/>
</dbReference>
<organism evidence="3 4">
    <name type="scientific">Carnegiea gigantea</name>
    <dbReference type="NCBI Taxonomy" id="171969"/>
    <lineage>
        <taxon>Eukaryota</taxon>
        <taxon>Viridiplantae</taxon>
        <taxon>Streptophyta</taxon>
        <taxon>Embryophyta</taxon>
        <taxon>Tracheophyta</taxon>
        <taxon>Spermatophyta</taxon>
        <taxon>Magnoliopsida</taxon>
        <taxon>eudicotyledons</taxon>
        <taxon>Gunneridae</taxon>
        <taxon>Pentapetalae</taxon>
        <taxon>Caryophyllales</taxon>
        <taxon>Cactineae</taxon>
        <taxon>Cactaceae</taxon>
        <taxon>Cactoideae</taxon>
        <taxon>Echinocereeae</taxon>
        <taxon>Carnegiea</taxon>
    </lineage>
</organism>
<proteinExistence type="predicted"/>
<evidence type="ECO:0000259" key="2">
    <source>
        <dbReference type="Pfam" id="PF23549"/>
    </source>
</evidence>
<feature type="domain" description="GRF-like zinc ribbon" evidence="2">
    <location>
        <begin position="59"/>
        <end position="98"/>
    </location>
</feature>
<gene>
    <name evidence="3" type="ORF">Cgig2_023077</name>
</gene>
<protein>
    <recommendedName>
        <fullName evidence="2">GRF-like zinc ribbon domain-containing protein</fullName>
    </recommendedName>
</protein>
<evidence type="ECO:0000313" key="4">
    <source>
        <dbReference type="Proteomes" id="UP001153076"/>
    </source>
</evidence>
<accession>A0A9Q1JY77</accession>
<feature type="region of interest" description="Disordered" evidence="1">
    <location>
        <begin position="201"/>
        <end position="238"/>
    </location>
</feature>
<sequence>MDYRNYPFFCGKKGRQPWKVMEAKSVLFDSDCSSTLSVQAAMEGLSQSFGSPASNSRICCPKCKVATELEYSISRSEKNFLRPYYACLKCGGFVCWAEQEGRGDSMGTHERGSINRGRQRAEEEAGSAVNEMFICTSFEVLTMCSFRCTFSTKGSNAWAFGMSKCTGNPSATRTVPGFLLKILVATSVSVTKTVPAAHRWSRRRVAKAPPSAMAGTVAKKEKSSKKCKKGKTSSSNETLNPLKLARQKCERKNGGCVVEDTETWTITEVEEETSLESEESTSKWRNLDIVLAIENKELNALKHHY</sequence>
<dbReference type="Proteomes" id="UP001153076">
    <property type="component" value="Unassembled WGS sequence"/>
</dbReference>
<keyword evidence="4" id="KW-1185">Reference proteome</keyword>
<name>A0A9Q1JY77_9CARY</name>
<dbReference type="EMBL" id="JAKOGI010000559">
    <property type="protein sequence ID" value="KAJ8433119.1"/>
    <property type="molecule type" value="Genomic_DNA"/>
</dbReference>
<dbReference type="Pfam" id="PF23549">
    <property type="entry name" value="Zn_ribbon_GRF_2"/>
    <property type="match status" value="1"/>
</dbReference>
<evidence type="ECO:0000313" key="3">
    <source>
        <dbReference type="EMBL" id="KAJ8433119.1"/>
    </source>
</evidence>
<comment type="caution">
    <text evidence="3">The sequence shown here is derived from an EMBL/GenBank/DDBJ whole genome shotgun (WGS) entry which is preliminary data.</text>
</comment>